<dbReference type="SUPFAM" id="SSF54665">
    <property type="entry name" value="CO dehydrogenase molybdoprotein N-domain-like"/>
    <property type="match status" value="1"/>
</dbReference>
<proteinExistence type="predicted"/>
<comment type="caution">
    <text evidence="1">The sequence shown here is derived from an EMBL/GenBank/DDBJ whole genome shotgun (WGS) entry which is preliminary data.</text>
</comment>
<dbReference type="Gene3D" id="3.90.1170.50">
    <property type="entry name" value="Aldehyde oxidase/xanthine dehydrogenase, a/b hammerhead"/>
    <property type="match status" value="1"/>
</dbReference>
<name>A0A1C7ZC01_PSESX</name>
<accession>A0A1C7ZC01</accession>
<evidence type="ECO:0008006" key="3">
    <source>
        <dbReference type="Google" id="ProtNLM"/>
    </source>
</evidence>
<reference evidence="1 2" key="1">
    <citation type="submission" date="2015-07" db="EMBL/GenBank/DDBJ databases">
        <title>Draft genome sequence of a diazotrophic, plant growth-promoting rhizobacterium of the Pseudomonas syringae complex.</title>
        <authorList>
            <person name="Patten C.L."/>
            <person name="Jeong H."/>
        </authorList>
    </citation>
    <scope>NUCLEOTIDE SEQUENCE [LARGE SCALE GENOMIC DNA]</scope>
    <source>
        <strain evidence="1 2">GR12-2</strain>
    </source>
</reference>
<evidence type="ECO:0000313" key="1">
    <source>
        <dbReference type="EMBL" id="OCR26048.1"/>
    </source>
</evidence>
<sequence>MTSFQPATESQTGDIGARQTRVEDAALLRGLGCYADDAAIPPGTLHAAMIRSPHARARIT</sequence>
<dbReference type="InterPro" id="IPR036856">
    <property type="entry name" value="Ald_Oxase/Xan_DH_a/b_sf"/>
</dbReference>
<protein>
    <recommendedName>
        <fullName evidence="3">Aldehyde oxidase/xanthine dehydrogenase a/b hammerhead domain-containing protein</fullName>
    </recommendedName>
</protein>
<evidence type="ECO:0000313" key="2">
    <source>
        <dbReference type="Proteomes" id="UP000093104"/>
    </source>
</evidence>
<dbReference type="Proteomes" id="UP000093104">
    <property type="component" value="Unassembled WGS sequence"/>
</dbReference>
<dbReference type="EMBL" id="LGSI01000020">
    <property type="protein sequence ID" value="OCR26048.1"/>
    <property type="molecule type" value="Genomic_DNA"/>
</dbReference>
<organism evidence="1 2">
    <name type="scientific">Pseudomonas syringae</name>
    <dbReference type="NCBI Taxonomy" id="317"/>
    <lineage>
        <taxon>Bacteria</taxon>
        <taxon>Pseudomonadati</taxon>
        <taxon>Pseudomonadota</taxon>
        <taxon>Gammaproteobacteria</taxon>
        <taxon>Pseudomonadales</taxon>
        <taxon>Pseudomonadaceae</taxon>
        <taxon>Pseudomonas</taxon>
    </lineage>
</organism>
<gene>
    <name evidence="1" type="ORF">AFK24_05700</name>
</gene>
<dbReference type="AlphaFoldDB" id="A0A1C7ZC01"/>
<dbReference type="PATRIC" id="fig|317.243.peg.4164"/>